<comment type="subcellular location">
    <subcellularLocation>
        <location evidence="1">Cell membrane</location>
        <topology evidence="1">Multi-pass membrane protein</topology>
    </subcellularLocation>
</comment>
<organism evidence="7 8">
    <name type="scientific">Photobacterium aquimaris</name>
    <dbReference type="NCBI Taxonomy" id="512643"/>
    <lineage>
        <taxon>Bacteria</taxon>
        <taxon>Pseudomonadati</taxon>
        <taxon>Pseudomonadota</taxon>
        <taxon>Gammaproteobacteria</taxon>
        <taxon>Vibrionales</taxon>
        <taxon>Vibrionaceae</taxon>
        <taxon>Photobacterium</taxon>
    </lineage>
</organism>
<gene>
    <name evidence="7" type="primary">rfbX_3</name>
    <name evidence="7" type="ORF">PAQU9191_02266</name>
</gene>
<feature type="transmembrane region" description="Helical" evidence="6">
    <location>
        <begin position="231"/>
        <end position="254"/>
    </location>
</feature>
<feature type="transmembrane region" description="Helical" evidence="6">
    <location>
        <begin position="52"/>
        <end position="70"/>
    </location>
</feature>
<sequence>MVNKLNIQTILKHSVFKNAVALVILQFFNVVGPLLVIPYLSRVLDIEGFGQLMLVLSLSSICVIIIDFGFNLSATYNIAKLQSDKDAISKYIGGVYLIKIILLILVSSILLLYYSYKGSIGIEYVFVVILNVFSISFLPTWFFQAIEKMKNITLFVSISKILYVCLVFLFIHEQNETLRVFVILAISNFIGLLMAIKFIYNEGFSILRPSFSQVKEIFSNSVEYFISRVSVTLYTSACTFFIGSFSGLGQAAIYSAGEKLYQASQVLTSTIAQALFPYMVKNKKSNLFFYVTLIVGIILSLGCVVTSYFAKDIVLIVYGHNFIDSVPILKIFLIITVINFIAVNYGYPAFSTIDKNHIANYSVICGGVVQLLILIALYMNSSITAYNVVISILITETVVMLIRVVTFYYFKIYGLKNENK</sequence>
<evidence type="ECO:0000313" key="8">
    <source>
        <dbReference type="Proteomes" id="UP000196485"/>
    </source>
</evidence>
<keyword evidence="3 6" id="KW-0812">Transmembrane</keyword>
<evidence type="ECO:0000256" key="6">
    <source>
        <dbReference type="SAM" id="Phobius"/>
    </source>
</evidence>
<reference evidence="8" key="1">
    <citation type="submission" date="2017-06" db="EMBL/GenBank/DDBJ databases">
        <authorList>
            <person name="Rodrigo-Torres L."/>
            <person name="Arahal R. D."/>
            <person name="Lucena T."/>
        </authorList>
    </citation>
    <scope>NUCLEOTIDE SEQUENCE [LARGE SCALE GENOMIC DNA]</scope>
    <source>
        <strain evidence="8">type strain: CECT 9192</strain>
    </source>
</reference>
<dbReference type="EMBL" id="FYAH01000003">
    <property type="protein sequence ID" value="SMY17025.1"/>
    <property type="molecule type" value="Genomic_DNA"/>
</dbReference>
<evidence type="ECO:0000256" key="5">
    <source>
        <dbReference type="ARBA" id="ARBA00023136"/>
    </source>
</evidence>
<feature type="transmembrane region" description="Helical" evidence="6">
    <location>
        <begin position="152"/>
        <end position="172"/>
    </location>
</feature>
<feature type="transmembrane region" description="Helical" evidence="6">
    <location>
        <begin position="359"/>
        <end position="379"/>
    </location>
</feature>
<dbReference type="Proteomes" id="UP000196485">
    <property type="component" value="Unassembled WGS sequence"/>
</dbReference>
<keyword evidence="2" id="KW-1003">Cell membrane</keyword>
<keyword evidence="8" id="KW-1185">Reference proteome</keyword>
<proteinExistence type="predicted"/>
<evidence type="ECO:0000256" key="2">
    <source>
        <dbReference type="ARBA" id="ARBA00022475"/>
    </source>
</evidence>
<dbReference type="InterPro" id="IPR002797">
    <property type="entry name" value="Polysacc_synth"/>
</dbReference>
<feature type="transmembrane region" description="Helical" evidence="6">
    <location>
        <begin position="287"/>
        <end position="308"/>
    </location>
</feature>
<dbReference type="InterPro" id="IPR050833">
    <property type="entry name" value="Poly_Biosynth_Transport"/>
</dbReference>
<evidence type="ECO:0000313" key="7">
    <source>
        <dbReference type="EMBL" id="SMY17025.1"/>
    </source>
</evidence>
<evidence type="ECO:0000256" key="4">
    <source>
        <dbReference type="ARBA" id="ARBA00022989"/>
    </source>
</evidence>
<feature type="transmembrane region" description="Helical" evidence="6">
    <location>
        <begin position="122"/>
        <end position="143"/>
    </location>
</feature>
<name>A0A1Y6L0T8_9GAMM</name>
<feature type="transmembrane region" description="Helical" evidence="6">
    <location>
        <begin position="178"/>
        <end position="200"/>
    </location>
</feature>
<keyword evidence="4 6" id="KW-1133">Transmembrane helix</keyword>
<keyword evidence="5 6" id="KW-0472">Membrane</keyword>
<dbReference type="PANTHER" id="PTHR30250:SF11">
    <property type="entry name" value="O-ANTIGEN TRANSPORTER-RELATED"/>
    <property type="match status" value="1"/>
</dbReference>
<feature type="transmembrane region" description="Helical" evidence="6">
    <location>
        <begin position="91"/>
        <end position="116"/>
    </location>
</feature>
<feature type="transmembrane region" description="Helical" evidence="6">
    <location>
        <begin position="20"/>
        <end position="40"/>
    </location>
</feature>
<protein>
    <submittedName>
        <fullName evidence="7">Putative O-antigen transporter</fullName>
    </submittedName>
</protein>
<dbReference type="PANTHER" id="PTHR30250">
    <property type="entry name" value="PST FAMILY PREDICTED COLANIC ACID TRANSPORTER"/>
    <property type="match status" value="1"/>
</dbReference>
<accession>A0A1Y6L0T8</accession>
<dbReference type="AlphaFoldDB" id="A0A1Y6L0T8"/>
<evidence type="ECO:0000256" key="3">
    <source>
        <dbReference type="ARBA" id="ARBA00022692"/>
    </source>
</evidence>
<evidence type="ECO:0000256" key="1">
    <source>
        <dbReference type="ARBA" id="ARBA00004651"/>
    </source>
</evidence>
<feature type="transmembrane region" description="Helical" evidence="6">
    <location>
        <begin position="328"/>
        <end position="347"/>
    </location>
</feature>
<dbReference type="GO" id="GO:0005886">
    <property type="term" value="C:plasma membrane"/>
    <property type="evidence" value="ECO:0007669"/>
    <property type="project" value="UniProtKB-SubCell"/>
</dbReference>
<feature type="transmembrane region" description="Helical" evidence="6">
    <location>
        <begin position="385"/>
        <end position="410"/>
    </location>
</feature>
<dbReference type="Pfam" id="PF01943">
    <property type="entry name" value="Polysacc_synt"/>
    <property type="match status" value="1"/>
</dbReference>